<dbReference type="AlphaFoldDB" id="A0A7X9HS34"/>
<proteinExistence type="predicted"/>
<gene>
    <name evidence="1" type="ORF">GYA37_00160</name>
</gene>
<reference evidence="1 2" key="1">
    <citation type="journal article" date="2020" name="Biotechnol. Biofuels">
        <title>New insights from the biogas microbiome by comprehensive genome-resolved metagenomics of nearly 1600 species originating from multiple anaerobic digesters.</title>
        <authorList>
            <person name="Campanaro S."/>
            <person name="Treu L."/>
            <person name="Rodriguez-R L.M."/>
            <person name="Kovalovszki A."/>
            <person name="Ziels R.M."/>
            <person name="Maus I."/>
            <person name="Zhu X."/>
            <person name="Kougias P.G."/>
            <person name="Basile A."/>
            <person name="Luo G."/>
            <person name="Schluter A."/>
            <person name="Konstantinidis K.T."/>
            <person name="Angelidaki I."/>
        </authorList>
    </citation>
    <scope>NUCLEOTIDE SEQUENCE [LARGE SCALE GENOMIC DNA]</scope>
    <source>
        <strain evidence="1">AS27yjCOA_202</strain>
    </source>
</reference>
<protein>
    <submittedName>
        <fullName evidence="1">Uncharacterized protein</fullName>
    </submittedName>
</protein>
<organism evidence="1 2">
    <name type="scientific">candidate division WWE3 bacterium</name>
    <dbReference type="NCBI Taxonomy" id="2053526"/>
    <lineage>
        <taxon>Bacteria</taxon>
        <taxon>Katanobacteria</taxon>
    </lineage>
</organism>
<comment type="caution">
    <text evidence="1">The sequence shown here is derived from an EMBL/GenBank/DDBJ whole genome shotgun (WGS) entry which is preliminary data.</text>
</comment>
<evidence type="ECO:0000313" key="1">
    <source>
        <dbReference type="EMBL" id="NMB91248.1"/>
    </source>
</evidence>
<name>A0A7X9HS34_UNCKA</name>
<feature type="non-terminal residue" evidence="1">
    <location>
        <position position="60"/>
    </location>
</feature>
<dbReference type="Proteomes" id="UP000590542">
    <property type="component" value="Unassembled WGS sequence"/>
</dbReference>
<dbReference type="EMBL" id="JAAZNV010000004">
    <property type="protein sequence ID" value="NMB91248.1"/>
    <property type="molecule type" value="Genomic_DNA"/>
</dbReference>
<sequence>MDKYDDLAARHGVKLAPFTAGYLDLYGPKGVSVLERFIKANPDVKVISTTELVEFVKREE</sequence>
<evidence type="ECO:0000313" key="2">
    <source>
        <dbReference type="Proteomes" id="UP000590542"/>
    </source>
</evidence>
<accession>A0A7X9HS34</accession>